<dbReference type="InterPro" id="IPR027417">
    <property type="entry name" value="P-loop_NTPase"/>
</dbReference>
<dbReference type="AlphaFoldDB" id="A0A978VMD4"/>
<dbReference type="EMBL" id="JAEACU010000003">
    <property type="protein sequence ID" value="KAH7536709.1"/>
    <property type="molecule type" value="Genomic_DNA"/>
</dbReference>
<dbReference type="Pfam" id="PF08284">
    <property type="entry name" value="RVP_2"/>
    <property type="match status" value="1"/>
</dbReference>
<protein>
    <recommendedName>
        <fullName evidence="3">Sulfotransferase</fullName>
        <ecNumber evidence="3">2.8.2.-</ecNumber>
    </recommendedName>
</protein>
<dbReference type="Gene3D" id="3.40.50.300">
    <property type="entry name" value="P-loop containing nucleotide triphosphate hydrolases"/>
    <property type="match status" value="2"/>
</dbReference>
<comment type="caution">
    <text evidence="6">The sequence shown here is derived from an EMBL/GenBank/DDBJ whole genome shotgun (WGS) entry which is preliminary data.</text>
</comment>
<dbReference type="InterPro" id="IPR021109">
    <property type="entry name" value="Peptidase_aspartic_dom_sf"/>
</dbReference>
<feature type="domain" description="Sulfotransferase" evidence="4">
    <location>
        <begin position="16"/>
        <end position="114"/>
    </location>
</feature>
<evidence type="ECO:0000313" key="7">
    <source>
        <dbReference type="Proteomes" id="UP000813462"/>
    </source>
</evidence>
<name>A0A978VMD4_ZIZJJ</name>
<dbReference type="EC" id="2.8.2.-" evidence="3"/>
<accession>A0A978VMD4</accession>
<evidence type="ECO:0000256" key="2">
    <source>
        <dbReference type="ARBA" id="ARBA00022679"/>
    </source>
</evidence>
<sequence length="540" mass="61162">MNPNCYPLKDSPLLITHPHDLVFSVEYKLYRHSLPRNLDQLSQPRIFATHTHYTSLPHSIIHSNCRIVYICRNPLDNFVSYWHFSRATKNVNIKPGPIDESFVNYCAGYDVLESELREARKGTVYDEEEEGLVEEISRPCSFEHLKSLEVNKNDVFNRGIPVTAYFRKGEAGDYANHLTPSMVEHLSKGSSFLLYLCLFIASKFLTHQLVSELGSNGTQGKTNAKFRNEVNEALARHETSIHQGVPANQQVSLASFHLEGLALQWHRWFMKFHGPVSWKEFTKAILLCFGPIEFEDPSEALIRLRQTTTLEAYQENFEKLSHRIDGLPESFLIGCFIAGLRDDICLDVKIKHSRTLTEAIGVARLIEKLLIDGRSTHNFIDQAVVTKYGLPVEKSKKFHVMVANKERIECVGLCHALTMKIQGCLVTTDYYMLPMAAFPIVLDVQWLVTLGSIETDYAPLTMTFKQDGIIHTFQGVQQGLEVLSQKECQSSHGSVGLGTGFFLQLVATSSTKKISTHPQELDRLFSKFPVVFQNPTTLPP</sequence>
<dbReference type="CDD" id="cd00303">
    <property type="entry name" value="retropepsin_like"/>
    <property type="match status" value="1"/>
</dbReference>
<reference evidence="6" key="1">
    <citation type="journal article" date="2021" name="Front. Plant Sci.">
        <title>Chromosome-Scale Genome Assembly for Chinese Sour Jujube and Insights Into Its Genome Evolution and Domestication Signature.</title>
        <authorList>
            <person name="Shen L.-Y."/>
            <person name="Luo H."/>
            <person name="Wang X.-L."/>
            <person name="Wang X.-M."/>
            <person name="Qiu X.-J."/>
            <person name="Liu H."/>
            <person name="Zhou S.-S."/>
            <person name="Jia K.-H."/>
            <person name="Nie S."/>
            <person name="Bao Y.-T."/>
            <person name="Zhang R.-G."/>
            <person name="Yun Q.-Z."/>
            <person name="Chai Y.-H."/>
            <person name="Lu J.-Y."/>
            <person name="Li Y."/>
            <person name="Zhao S.-W."/>
            <person name="Mao J.-F."/>
            <person name="Jia S.-G."/>
            <person name="Mao Y.-M."/>
        </authorList>
    </citation>
    <scope>NUCLEOTIDE SEQUENCE</scope>
    <source>
        <strain evidence="6">AT0</strain>
        <tissue evidence="6">Leaf</tissue>
    </source>
</reference>
<feature type="domain" description="Retrotransposon gag" evidence="5">
    <location>
        <begin position="253"/>
        <end position="342"/>
    </location>
</feature>
<dbReference type="InterPro" id="IPR005162">
    <property type="entry name" value="Retrotrans_gag_dom"/>
</dbReference>
<dbReference type="Pfam" id="PF00685">
    <property type="entry name" value="Sulfotransfer_1"/>
    <property type="match status" value="2"/>
</dbReference>
<evidence type="ECO:0000256" key="1">
    <source>
        <dbReference type="ARBA" id="ARBA00005771"/>
    </source>
</evidence>
<evidence type="ECO:0000259" key="4">
    <source>
        <dbReference type="Pfam" id="PF00685"/>
    </source>
</evidence>
<dbReference type="Proteomes" id="UP000813462">
    <property type="component" value="Unassembled WGS sequence"/>
</dbReference>
<gene>
    <name evidence="6" type="ORF">FEM48_Zijuj03G0015100</name>
</gene>
<organism evidence="6 7">
    <name type="scientific">Ziziphus jujuba var. spinosa</name>
    <dbReference type="NCBI Taxonomy" id="714518"/>
    <lineage>
        <taxon>Eukaryota</taxon>
        <taxon>Viridiplantae</taxon>
        <taxon>Streptophyta</taxon>
        <taxon>Embryophyta</taxon>
        <taxon>Tracheophyta</taxon>
        <taxon>Spermatophyta</taxon>
        <taxon>Magnoliopsida</taxon>
        <taxon>eudicotyledons</taxon>
        <taxon>Gunneridae</taxon>
        <taxon>Pentapetalae</taxon>
        <taxon>rosids</taxon>
        <taxon>fabids</taxon>
        <taxon>Rosales</taxon>
        <taxon>Rhamnaceae</taxon>
        <taxon>Paliureae</taxon>
        <taxon>Ziziphus</taxon>
    </lineage>
</organism>
<evidence type="ECO:0000259" key="5">
    <source>
        <dbReference type="Pfam" id="PF03732"/>
    </source>
</evidence>
<feature type="domain" description="Sulfotransferase" evidence="4">
    <location>
        <begin position="130"/>
        <end position="188"/>
    </location>
</feature>
<evidence type="ECO:0000313" key="6">
    <source>
        <dbReference type="EMBL" id="KAH7536709.1"/>
    </source>
</evidence>
<keyword evidence="2 3" id="KW-0808">Transferase</keyword>
<dbReference type="Pfam" id="PF03732">
    <property type="entry name" value="Retrotrans_gag"/>
    <property type="match status" value="1"/>
</dbReference>
<proteinExistence type="inferred from homology"/>
<dbReference type="Gene3D" id="2.40.70.10">
    <property type="entry name" value="Acid Proteases"/>
    <property type="match status" value="1"/>
</dbReference>
<comment type="similarity">
    <text evidence="1 3">Belongs to the sulfotransferase 1 family.</text>
</comment>
<dbReference type="PANTHER" id="PTHR11783">
    <property type="entry name" value="SULFOTRANSFERASE SULT"/>
    <property type="match status" value="1"/>
</dbReference>
<dbReference type="SUPFAM" id="SSF52540">
    <property type="entry name" value="P-loop containing nucleoside triphosphate hydrolases"/>
    <property type="match status" value="1"/>
</dbReference>
<dbReference type="GO" id="GO:0008146">
    <property type="term" value="F:sulfotransferase activity"/>
    <property type="evidence" value="ECO:0007669"/>
    <property type="project" value="InterPro"/>
</dbReference>
<dbReference type="InterPro" id="IPR000863">
    <property type="entry name" value="Sulfotransferase_dom"/>
</dbReference>
<evidence type="ECO:0000256" key="3">
    <source>
        <dbReference type="RuleBase" id="RU361155"/>
    </source>
</evidence>